<reference evidence="2" key="1">
    <citation type="submission" date="2016-10" db="EMBL/GenBank/DDBJ databases">
        <authorList>
            <person name="Varghese N."/>
            <person name="Submissions S."/>
        </authorList>
    </citation>
    <scope>NUCLEOTIDE SEQUENCE [LARGE SCALE GENOMIC DNA]</scope>
    <source>
        <strain evidence="2">DSM 22530</strain>
    </source>
</reference>
<dbReference type="OrthoDB" id="2939251at2"/>
<gene>
    <name evidence="1" type="ORF">SAMN05216238_11284</name>
</gene>
<dbReference type="STRING" id="640948.SAMN05216238_11284"/>
<organism evidence="1 2">
    <name type="scientific">Lentibacillus persicus</name>
    <dbReference type="NCBI Taxonomy" id="640948"/>
    <lineage>
        <taxon>Bacteria</taxon>
        <taxon>Bacillati</taxon>
        <taxon>Bacillota</taxon>
        <taxon>Bacilli</taxon>
        <taxon>Bacillales</taxon>
        <taxon>Bacillaceae</taxon>
        <taxon>Lentibacillus</taxon>
    </lineage>
</organism>
<name>A0A1I1ZG47_9BACI</name>
<protein>
    <submittedName>
        <fullName evidence="1">Uncharacterized protein</fullName>
    </submittedName>
</protein>
<proteinExistence type="predicted"/>
<dbReference type="AlphaFoldDB" id="A0A1I1ZG47"/>
<dbReference type="EMBL" id="FOMR01000012">
    <property type="protein sequence ID" value="SFE30667.1"/>
    <property type="molecule type" value="Genomic_DNA"/>
</dbReference>
<accession>A0A1I1ZG47</accession>
<sequence>MKTKRLRNWLIGLMVLVVLTLSIAFSYSGFAEAKNTCVENNGTIAKQNLDLLAFNWSISCDK</sequence>
<evidence type="ECO:0000313" key="2">
    <source>
        <dbReference type="Proteomes" id="UP000199474"/>
    </source>
</evidence>
<keyword evidence="2" id="KW-1185">Reference proteome</keyword>
<dbReference type="RefSeq" id="WP_090086846.1">
    <property type="nucleotide sequence ID" value="NZ_FOMR01000012.1"/>
</dbReference>
<dbReference type="Proteomes" id="UP000199474">
    <property type="component" value="Unassembled WGS sequence"/>
</dbReference>
<evidence type="ECO:0000313" key="1">
    <source>
        <dbReference type="EMBL" id="SFE30667.1"/>
    </source>
</evidence>